<dbReference type="PANTHER" id="PTHR47926">
    <property type="entry name" value="PENTATRICOPEPTIDE REPEAT-CONTAINING PROTEIN"/>
    <property type="match status" value="1"/>
</dbReference>
<evidence type="ECO:0000256" key="1">
    <source>
        <dbReference type="ARBA" id="ARBA00022737"/>
    </source>
</evidence>
<evidence type="ECO:0000256" key="3">
    <source>
        <dbReference type="SAM" id="Phobius"/>
    </source>
</evidence>
<keyword evidence="3" id="KW-0472">Membrane</keyword>
<dbReference type="AlphaFoldDB" id="A0A6A2Z932"/>
<name>A0A6A2Z932_HIBSY</name>
<comment type="caution">
    <text evidence="4">The sequence shown here is derived from an EMBL/GenBank/DDBJ whole genome shotgun (WGS) entry which is preliminary data.</text>
</comment>
<evidence type="ECO:0008006" key="6">
    <source>
        <dbReference type="Google" id="ProtNLM"/>
    </source>
</evidence>
<evidence type="ECO:0000256" key="2">
    <source>
        <dbReference type="PROSITE-ProRule" id="PRU00708"/>
    </source>
</evidence>
<dbReference type="NCBIfam" id="TIGR00756">
    <property type="entry name" value="PPR"/>
    <property type="match status" value="1"/>
</dbReference>
<dbReference type="Proteomes" id="UP000436088">
    <property type="component" value="Unassembled WGS sequence"/>
</dbReference>
<keyword evidence="1" id="KW-0677">Repeat</keyword>
<gene>
    <name evidence="4" type="ORF">F3Y22_tig00111000pilonHSYRG00249</name>
</gene>
<dbReference type="InterPro" id="IPR002885">
    <property type="entry name" value="PPR_rpt"/>
</dbReference>
<keyword evidence="3" id="KW-0812">Transmembrane</keyword>
<keyword evidence="5" id="KW-1185">Reference proteome</keyword>
<dbReference type="GO" id="GO:0003723">
    <property type="term" value="F:RNA binding"/>
    <property type="evidence" value="ECO:0007669"/>
    <property type="project" value="InterPro"/>
</dbReference>
<accession>A0A6A2Z932</accession>
<organism evidence="4 5">
    <name type="scientific">Hibiscus syriacus</name>
    <name type="common">Rose of Sharon</name>
    <dbReference type="NCBI Taxonomy" id="106335"/>
    <lineage>
        <taxon>Eukaryota</taxon>
        <taxon>Viridiplantae</taxon>
        <taxon>Streptophyta</taxon>
        <taxon>Embryophyta</taxon>
        <taxon>Tracheophyta</taxon>
        <taxon>Spermatophyta</taxon>
        <taxon>Magnoliopsida</taxon>
        <taxon>eudicotyledons</taxon>
        <taxon>Gunneridae</taxon>
        <taxon>Pentapetalae</taxon>
        <taxon>rosids</taxon>
        <taxon>malvids</taxon>
        <taxon>Malvales</taxon>
        <taxon>Malvaceae</taxon>
        <taxon>Malvoideae</taxon>
        <taxon>Hibiscus</taxon>
    </lineage>
</organism>
<reference evidence="4" key="1">
    <citation type="submission" date="2019-09" db="EMBL/GenBank/DDBJ databases">
        <title>Draft genome information of white flower Hibiscus syriacus.</title>
        <authorList>
            <person name="Kim Y.-M."/>
        </authorList>
    </citation>
    <scope>NUCLEOTIDE SEQUENCE [LARGE SCALE GENOMIC DNA]</scope>
    <source>
        <strain evidence="4">YM2019G1</strain>
    </source>
</reference>
<dbReference type="Pfam" id="PF01535">
    <property type="entry name" value="PPR"/>
    <property type="match status" value="1"/>
</dbReference>
<feature type="transmembrane region" description="Helical" evidence="3">
    <location>
        <begin position="152"/>
        <end position="172"/>
    </location>
</feature>
<feature type="repeat" description="PPR" evidence="2">
    <location>
        <begin position="22"/>
        <end position="56"/>
    </location>
</feature>
<protein>
    <recommendedName>
        <fullName evidence="6">Pentatricopeptide repeat-containing protein</fullName>
    </recommendedName>
</protein>
<dbReference type="PROSITE" id="PS51375">
    <property type="entry name" value="PPR"/>
    <property type="match status" value="1"/>
</dbReference>
<dbReference type="EMBL" id="VEPZ02001196">
    <property type="protein sequence ID" value="KAE8688133.1"/>
    <property type="molecule type" value="Genomic_DNA"/>
</dbReference>
<sequence>MRDLIAGKLVHCQSIKIGFMMDIVVSNSLISMYGKCGEFEAMKKVFDEMCERNVGSWNELVSGYSNSGDWRLMTKLVLLVQSNCSPVVRDMRKPKLVPEMVDPLSEKFQVVKNLNSGLKSSNSLIKGLIEDHELYPCFDKEVMTLEISSMNMQALTVTMAILEVYVFSALLFSAQIKGKLYH</sequence>
<evidence type="ECO:0000313" key="4">
    <source>
        <dbReference type="EMBL" id="KAE8688133.1"/>
    </source>
</evidence>
<proteinExistence type="predicted"/>
<evidence type="ECO:0000313" key="5">
    <source>
        <dbReference type="Proteomes" id="UP000436088"/>
    </source>
</evidence>
<dbReference type="Gene3D" id="1.25.40.10">
    <property type="entry name" value="Tetratricopeptide repeat domain"/>
    <property type="match status" value="1"/>
</dbReference>
<dbReference type="InterPro" id="IPR046960">
    <property type="entry name" value="PPR_At4g14850-like_plant"/>
</dbReference>
<dbReference type="GO" id="GO:0009451">
    <property type="term" value="P:RNA modification"/>
    <property type="evidence" value="ECO:0007669"/>
    <property type="project" value="InterPro"/>
</dbReference>
<dbReference type="InterPro" id="IPR011990">
    <property type="entry name" value="TPR-like_helical_dom_sf"/>
</dbReference>
<keyword evidence="3" id="KW-1133">Transmembrane helix</keyword>